<dbReference type="EMBL" id="BLAJ01000012">
    <property type="protein sequence ID" value="GES53058.1"/>
    <property type="molecule type" value="Genomic_DNA"/>
</dbReference>
<gene>
    <name evidence="2" type="ORF">RsS93_56720</name>
</gene>
<keyword evidence="3" id="KW-1185">Reference proteome</keyword>
<dbReference type="InterPro" id="IPR010998">
    <property type="entry name" value="Integrase_recombinase_N"/>
</dbReference>
<evidence type="ECO:0000256" key="1">
    <source>
        <dbReference type="ARBA" id="ARBA00023125"/>
    </source>
</evidence>
<dbReference type="Proteomes" id="UP000390335">
    <property type="component" value="Unassembled WGS sequence"/>
</dbReference>
<protein>
    <submittedName>
        <fullName evidence="2">Uncharacterized protein</fullName>
    </submittedName>
</protein>
<accession>A0ABQ0ZC31</accession>
<name>A0ABQ0ZC31_9HYPH</name>
<dbReference type="SUPFAM" id="SSF56349">
    <property type="entry name" value="DNA breaking-rejoining enzymes"/>
    <property type="match status" value="1"/>
</dbReference>
<sequence length="159" mass="17954">MITEGQRSPKWIEGHGIRLRLHLVPFFGKMGLSEINAGTVQDYRVHRISGSVTGKPPARSTLHDEVGTLRQVLKTAIRHKWLTHLPDLSPPYKTQGKITHRPWFSPVEYKQLYEATRQNARSRRTRTSVGKPSSCMSSSCSWVTRACARMRPSSSSIAT</sequence>
<comment type="caution">
    <text evidence="2">The sequence shown here is derived from an EMBL/GenBank/DDBJ whole genome shotgun (WGS) entry which is preliminary data.</text>
</comment>
<evidence type="ECO:0000313" key="3">
    <source>
        <dbReference type="Proteomes" id="UP000390335"/>
    </source>
</evidence>
<evidence type="ECO:0000313" key="2">
    <source>
        <dbReference type="EMBL" id="GES53058.1"/>
    </source>
</evidence>
<dbReference type="InterPro" id="IPR011010">
    <property type="entry name" value="DNA_brk_join_enz"/>
</dbReference>
<organism evidence="2 3">
    <name type="scientific">Rhizobium dioscoreae</name>
    <dbReference type="NCBI Taxonomy" id="2653122"/>
    <lineage>
        <taxon>Bacteria</taxon>
        <taxon>Pseudomonadati</taxon>
        <taxon>Pseudomonadota</taxon>
        <taxon>Alphaproteobacteria</taxon>
        <taxon>Hyphomicrobiales</taxon>
        <taxon>Rhizobiaceae</taxon>
        <taxon>Rhizobium/Agrobacterium group</taxon>
        <taxon>Rhizobium</taxon>
    </lineage>
</organism>
<proteinExistence type="predicted"/>
<dbReference type="Gene3D" id="1.10.150.130">
    <property type="match status" value="1"/>
</dbReference>
<keyword evidence="1" id="KW-0238">DNA-binding</keyword>
<reference evidence="2 3" key="1">
    <citation type="journal article" date="2020" name="Genome Biol. Evol.">
        <title>Rhizobium dioscoreae sp. nov., a plant growth-promoting bacterium isolated from yam (Dioscorea species).</title>
        <authorList>
            <person name="Ouyabe M."/>
            <person name="Tanaka N."/>
            <person name="Shiwa Y."/>
            <person name="Fujita N."/>
            <person name="Kikuno H."/>
            <person name="Babil P."/>
            <person name="Shiwachi H."/>
        </authorList>
    </citation>
    <scope>NUCLEOTIDE SEQUENCE [LARGE SCALE GENOMIC DNA]</scope>
    <source>
        <strain evidence="2 3">S-93</strain>
    </source>
</reference>